<evidence type="ECO:0000256" key="2">
    <source>
        <dbReference type="ARBA" id="ARBA00004496"/>
    </source>
</evidence>
<proteinExistence type="inferred from homology"/>
<dbReference type="AlphaFoldDB" id="A0A9D9IN09"/>
<evidence type="ECO:0000256" key="5">
    <source>
        <dbReference type="ARBA" id="ARBA00022490"/>
    </source>
</evidence>
<name>A0A9D9IN09_9BACT</name>
<evidence type="ECO:0000256" key="1">
    <source>
        <dbReference type="ARBA" id="ARBA00000971"/>
    </source>
</evidence>
<dbReference type="Proteomes" id="UP000823598">
    <property type="component" value="Unassembled WGS sequence"/>
</dbReference>
<reference evidence="13" key="1">
    <citation type="submission" date="2020-10" db="EMBL/GenBank/DDBJ databases">
        <authorList>
            <person name="Gilroy R."/>
        </authorList>
    </citation>
    <scope>NUCLEOTIDE SEQUENCE</scope>
    <source>
        <strain evidence="13">6919</strain>
    </source>
</reference>
<keyword evidence="6" id="KW-0697">Rotamase</keyword>
<evidence type="ECO:0000256" key="4">
    <source>
        <dbReference type="ARBA" id="ARBA00013194"/>
    </source>
</evidence>
<dbReference type="GO" id="GO:0003755">
    <property type="term" value="F:peptidyl-prolyl cis-trans isomerase activity"/>
    <property type="evidence" value="ECO:0007669"/>
    <property type="project" value="UniProtKB-KW"/>
</dbReference>
<evidence type="ECO:0000256" key="3">
    <source>
        <dbReference type="ARBA" id="ARBA00006577"/>
    </source>
</evidence>
<comment type="subcellular location">
    <subcellularLocation>
        <location evidence="2">Cytoplasm</location>
    </subcellularLocation>
</comment>
<dbReference type="PANTHER" id="PTHR47861:SF3">
    <property type="entry name" value="FKBP-TYPE PEPTIDYL-PROLYL CIS-TRANS ISOMERASE SLYD"/>
    <property type="match status" value="1"/>
</dbReference>
<evidence type="ECO:0000256" key="6">
    <source>
        <dbReference type="ARBA" id="ARBA00023110"/>
    </source>
</evidence>
<evidence type="ECO:0000256" key="10">
    <source>
        <dbReference type="ARBA" id="ARBA00040015"/>
    </source>
</evidence>
<feature type="domain" description="PPIase FKBP-type" evidence="12">
    <location>
        <begin position="3"/>
        <end position="78"/>
    </location>
</feature>
<dbReference type="Gene3D" id="2.40.10.330">
    <property type="match status" value="1"/>
</dbReference>
<comment type="caution">
    <text evidence="13">The sequence shown here is derived from an EMBL/GenBank/DDBJ whole genome shotgun (WGS) entry which is preliminary data.</text>
</comment>
<keyword evidence="5" id="KW-0963">Cytoplasm</keyword>
<dbReference type="InterPro" id="IPR001179">
    <property type="entry name" value="PPIase_FKBP_dom"/>
</dbReference>
<protein>
    <recommendedName>
        <fullName evidence="10">FKBP-type peptidyl-prolyl cis-trans isomerase SlyD</fullName>
        <ecNumber evidence="4">5.2.1.8</ecNumber>
    </recommendedName>
    <alternativeName>
        <fullName evidence="11">Metallochaperone SlyD</fullName>
    </alternativeName>
</protein>
<dbReference type="PANTHER" id="PTHR47861">
    <property type="entry name" value="FKBP-TYPE PEPTIDYL-PROLYL CIS-TRANS ISOMERASE SLYD"/>
    <property type="match status" value="1"/>
</dbReference>
<comment type="similarity">
    <text evidence="3">Belongs to the FKBP-type PPIase family.</text>
</comment>
<keyword evidence="8 13" id="KW-0413">Isomerase</keyword>
<dbReference type="GO" id="GO:0042026">
    <property type="term" value="P:protein refolding"/>
    <property type="evidence" value="ECO:0007669"/>
    <property type="project" value="UniProtKB-ARBA"/>
</dbReference>
<accession>A0A9D9IN09</accession>
<dbReference type="EC" id="5.2.1.8" evidence="4"/>
<comment type="catalytic activity">
    <reaction evidence="1">
        <text>[protein]-peptidylproline (omega=180) = [protein]-peptidylproline (omega=0)</text>
        <dbReference type="Rhea" id="RHEA:16237"/>
        <dbReference type="Rhea" id="RHEA-COMP:10747"/>
        <dbReference type="Rhea" id="RHEA-COMP:10748"/>
        <dbReference type="ChEBI" id="CHEBI:83833"/>
        <dbReference type="ChEBI" id="CHEBI:83834"/>
        <dbReference type="EC" id="5.2.1.8"/>
    </reaction>
</comment>
<evidence type="ECO:0000256" key="11">
    <source>
        <dbReference type="ARBA" id="ARBA00042772"/>
    </source>
</evidence>
<evidence type="ECO:0000313" key="14">
    <source>
        <dbReference type="Proteomes" id="UP000823598"/>
    </source>
</evidence>
<dbReference type="SUPFAM" id="SSF54534">
    <property type="entry name" value="FKBP-like"/>
    <property type="match status" value="1"/>
</dbReference>
<dbReference type="Gene3D" id="3.10.50.40">
    <property type="match status" value="1"/>
</dbReference>
<evidence type="ECO:0000256" key="7">
    <source>
        <dbReference type="ARBA" id="ARBA00023186"/>
    </source>
</evidence>
<dbReference type="EMBL" id="JADIMC010000034">
    <property type="protein sequence ID" value="MBO8475919.1"/>
    <property type="molecule type" value="Genomic_DNA"/>
</dbReference>
<comment type="function">
    <text evidence="9">Also involved in hydrogenase metallocenter assembly, probably by participating in the nickel insertion step. This function in hydrogenase biosynthesis requires chaperone activity and the presence of the metal-binding domain, but not PPIase activity.</text>
</comment>
<dbReference type="GO" id="GO:0005737">
    <property type="term" value="C:cytoplasm"/>
    <property type="evidence" value="ECO:0007669"/>
    <property type="project" value="UniProtKB-SubCell"/>
</dbReference>
<evidence type="ECO:0000256" key="9">
    <source>
        <dbReference type="ARBA" id="ARBA00037071"/>
    </source>
</evidence>
<organism evidence="13 14">
    <name type="scientific">Candidatus Limisoma faecipullorum</name>
    <dbReference type="NCBI Taxonomy" id="2840854"/>
    <lineage>
        <taxon>Bacteria</taxon>
        <taxon>Pseudomonadati</taxon>
        <taxon>Bacteroidota</taxon>
        <taxon>Bacteroidia</taxon>
        <taxon>Bacteroidales</taxon>
        <taxon>Candidatus Limisoma</taxon>
    </lineage>
</organism>
<dbReference type="InterPro" id="IPR046357">
    <property type="entry name" value="PPIase_dom_sf"/>
</dbReference>
<evidence type="ECO:0000259" key="12">
    <source>
        <dbReference type="Pfam" id="PF00254"/>
    </source>
</evidence>
<dbReference type="InterPro" id="IPR048261">
    <property type="entry name" value="SlpA/SlyD-like_ins_sf"/>
</dbReference>
<gene>
    <name evidence="13" type="ORF">IAB88_02880</name>
</gene>
<dbReference type="Pfam" id="PF00254">
    <property type="entry name" value="FKBP_C"/>
    <property type="match status" value="1"/>
</dbReference>
<keyword evidence="7" id="KW-0143">Chaperone</keyword>
<evidence type="ECO:0000256" key="8">
    <source>
        <dbReference type="ARBA" id="ARBA00023235"/>
    </source>
</evidence>
<reference evidence="13" key="2">
    <citation type="journal article" date="2021" name="PeerJ">
        <title>Extensive microbial diversity within the chicken gut microbiome revealed by metagenomics and culture.</title>
        <authorList>
            <person name="Gilroy R."/>
            <person name="Ravi A."/>
            <person name="Getino M."/>
            <person name="Pursley I."/>
            <person name="Horton D.L."/>
            <person name="Alikhan N.F."/>
            <person name="Baker D."/>
            <person name="Gharbi K."/>
            <person name="Hall N."/>
            <person name="Watson M."/>
            <person name="Adriaenssens E.M."/>
            <person name="Foster-Nyarko E."/>
            <person name="Jarju S."/>
            <person name="Secka A."/>
            <person name="Antonio M."/>
            <person name="Oren A."/>
            <person name="Chaudhuri R.R."/>
            <person name="La Ragione R."/>
            <person name="Hildebrand F."/>
            <person name="Pallen M.J."/>
        </authorList>
    </citation>
    <scope>NUCLEOTIDE SEQUENCE</scope>
    <source>
        <strain evidence="13">6919</strain>
    </source>
</reference>
<sequence>MEFVKPGKFVELAYDLYEVDGENEVKMVGFSKEHPDRIVFGVDDSVIPAFCDAIEGKTVGDTFEITLSPKDAFGPRREEHVMELDRELFNDEDGKFDEKHVYDGAAITMMTAEGYPVSGLVLSVTPLKVKIDFNHPLAGKTVHYKGEILLVRDATEAELHPSCGGGCGDCGGCGHDHDHCGCGDGCCH</sequence>
<evidence type="ECO:0000313" key="13">
    <source>
        <dbReference type="EMBL" id="MBO8475919.1"/>
    </source>
</evidence>